<dbReference type="Gene3D" id="3.10.450.50">
    <property type="match status" value="1"/>
</dbReference>
<protein>
    <submittedName>
        <fullName evidence="2">Caspase-1, p20:OmpA/MotB</fullName>
    </submittedName>
</protein>
<evidence type="ECO:0000313" key="3">
    <source>
        <dbReference type="Proteomes" id="UP000037425"/>
    </source>
</evidence>
<dbReference type="EMBL" id="LGAP01000015">
    <property type="protein sequence ID" value="KOF16675.1"/>
    <property type="molecule type" value="Genomic_DNA"/>
</dbReference>
<reference evidence="3" key="1">
    <citation type="submission" date="2015-07" db="EMBL/GenBank/DDBJ databases">
        <title>Whole genome sequence of an Ensifer adhaerens strain isolated from a cave pool in the Wind Cave National Park.</title>
        <authorList>
            <person name="Eng W.W.H."/>
            <person name="Gan H.M."/>
            <person name="Barton H.A."/>
            <person name="Savka M.A."/>
        </authorList>
    </citation>
    <scope>NUCLEOTIDE SEQUENCE [LARGE SCALE GENOMIC DNA]</scope>
    <source>
        <strain evidence="3">SD006</strain>
    </source>
</reference>
<evidence type="ECO:0000313" key="2">
    <source>
        <dbReference type="EMBL" id="KOF16675.1"/>
    </source>
</evidence>
<dbReference type="OrthoDB" id="8380550at2"/>
<proteinExistence type="predicted"/>
<comment type="caution">
    <text evidence="2">The sequence shown here is derived from an EMBL/GenBank/DDBJ whole genome shotgun (WGS) entry which is preliminary data.</text>
</comment>
<accession>A0A0L8BQ47</accession>
<dbReference type="RefSeq" id="WP_053250673.1">
    <property type="nucleotide sequence ID" value="NZ_LGAP01000015.1"/>
</dbReference>
<name>A0A0L8BQ47_ENSAD</name>
<dbReference type="InterPro" id="IPR032710">
    <property type="entry name" value="NTF2-like_dom_sf"/>
</dbReference>
<organism evidence="2 3">
    <name type="scientific">Ensifer adhaerens</name>
    <name type="common">Sinorhizobium morelense</name>
    <dbReference type="NCBI Taxonomy" id="106592"/>
    <lineage>
        <taxon>Bacteria</taxon>
        <taxon>Pseudomonadati</taxon>
        <taxon>Pseudomonadota</taxon>
        <taxon>Alphaproteobacteria</taxon>
        <taxon>Hyphomicrobiales</taxon>
        <taxon>Rhizobiaceae</taxon>
        <taxon>Sinorhizobium/Ensifer group</taxon>
        <taxon>Ensifer</taxon>
    </lineage>
</organism>
<gene>
    <name evidence="2" type="ORF">AC244_20580</name>
</gene>
<dbReference type="Pfam" id="PF12680">
    <property type="entry name" value="SnoaL_2"/>
    <property type="match status" value="1"/>
</dbReference>
<dbReference type="AlphaFoldDB" id="A0A0L8BQ47"/>
<dbReference type="SUPFAM" id="SSF54427">
    <property type="entry name" value="NTF2-like"/>
    <property type="match status" value="1"/>
</dbReference>
<evidence type="ECO:0000259" key="1">
    <source>
        <dbReference type="Pfam" id="PF12680"/>
    </source>
</evidence>
<sequence>MPGDPSALTARYHAAINALDFQTIADAFAENARYVSNGVGTLAGRAAILSAFRDYFLVYPDQVAEDSLIETLSPSSARAKWQLVATNARTGERIERSGVEFLHFDDEGRIVAVEVFDDD</sequence>
<feature type="domain" description="SnoaL-like" evidence="1">
    <location>
        <begin position="10"/>
        <end position="112"/>
    </location>
</feature>
<dbReference type="PATRIC" id="fig|106592.7.peg.1949"/>
<dbReference type="InterPro" id="IPR037401">
    <property type="entry name" value="SnoaL-like"/>
</dbReference>
<dbReference type="Proteomes" id="UP000037425">
    <property type="component" value="Unassembled WGS sequence"/>
</dbReference>